<comment type="pathway">
    <text evidence="1 8">Metabolic intermediate biosynthesis; chorismate biosynthesis; chorismate from D-erythrose 4-phosphate and phosphoenolpyruvate: step 4/7.</text>
</comment>
<dbReference type="STRING" id="1705394.SP60_00565"/>
<feature type="binding site" evidence="8">
    <location>
        <begin position="14"/>
        <end position="16"/>
    </location>
    <ligand>
        <name>shikimate</name>
        <dbReference type="ChEBI" id="CHEBI:36208"/>
    </ligand>
</feature>
<dbReference type="GO" id="GO:0005829">
    <property type="term" value="C:cytosol"/>
    <property type="evidence" value="ECO:0007669"/>
    <property type="project" value="TreeGrafter"/>
</dbReference>
<dbReference type="HAMAP" id="MF_00222">
    <property type="entry name" value="Shikimate_DH_AroE"/>
    <property type="match status" value="1"/>
</dbReference>
<dbReference type="KEGG" id="tho:SP60_00565"/>
<feature type="binding site" evidence="8">
    <location>
        <position position="213"/>
    </location>
    <ligand>
        <name>NADP(+)</name>
        <dbReference type="ChEBI" id="CHEBI:58349"/>
    </ligand>
</feature>
<accession>A0A0M3TTQ1</accession>
<dbReference type="AlphaFoldDB" id="A0A0M3TTQ1"/>
<dbReference type="GO" id="GO:0019632">
    <property type="term" value="P:shikimate metabolic process"/>
    <property type="evidence" value="ECO:0007669"/>
    <property type="project" value="InterPro"/>
</dbReference>
<feature type="domain" description="SDH C-terminal" evidence="11">
    <location>
        <begin position="236"/>
        <end position="263"/>
    </location>
</feature>
<dbReference type="GO" id="GO:0008652">
    <property type="term" value="P:amino acid biosynthetic process"/>
    <property type="evidence" value="ECO:0007669"/>
    <property type="project" value="UniProtKB-KW"/>
</dbReference>
<evidence type="ECO:0000313" key="13">
    <source>
        <dbReference type="Proteomes" id="UP000058020"/>
    </source>
</evidence>
<dbReference type="SUPFAM" id="SSF53223">
    <property type="entry name" value="Aminoacid dehydrogenase-like, N-terminal domain"/>
    <property type="match status" value="1"/>
</dbReference>
<feature type="binding site" evidence="8">
    <location>
        <position position="86"/>
    </location>
    <ligand>
        <name>shikimate</name>
        <dbReference type="ChEBI" id="CHEBI:36208"/>
    </ligand>
</feature>
<dbReference type="Pfam" id="PF08501">
    <property type="entry name" value="Shikimate_dh_N"/>
    <property type="match status" value="1"/>
</dbReference>
<dbReference type="OrthoDB" id="9776868at2"/>
<dbReference type="UniPathway" id="UPA00053">
    <property type="reaction ID" value="UER00087"/>
</dbReference>
<protein>
    <recommendedName>
        <fullName evidence="2 8">Shikimate dehydrogenase (NADP(+))</fullName>
        <shortName evidence="8">SDH</shortName>
        <ecNumber evidence="2 8">1.1.1.25</ecNumber>
    </recommendedName>
</protein>
<keyword evidence="5 8" id="KW-0560">Oxidoreductase</keyword>
<dbReference type="Proteomes" id="UP000058020">
    <property type="component" value="Chromosome"/>
</dbReference>
<evidence type="ECO:0000256" key="4">
    <source>
        <dbReference type="ARBA" id="ARBA00022857"/>
    </source>
</evidence>
<dbReference type="Pfam" id="PF18317">
    <property type="entry name" value="SDH_C"/>
    <property type="match status" value="1"/>
</dbReference>
<dbReference type="EMBL" id="CP010552">
    <property type="protein sequence ID" value="ALE51881.1"/>
    <property type="molecule type" value="Genomic_DNA"/>
</dbReference>
<evidence type="ECO:0000259" key="9">
    <source>
        <dbReference type="Pfam" id="PF01488"/>
    </source>
</evidence>
<keyword evidence="4 8" id="KW-0521">NADP</keyword>
<dbReference type="CDD" id="cd01065">
    <property type="entry name" value="NAD_bind_Shikimate_DH"/>
    <property type="match status" value="1"/>
</dbReference>
<feature type="domain" description="Quinate/shikimate 5-dehydrogenase/glutamyl-tRNA reductase" evidence="9">
    <location>
        <begin position="116"/>
        <end position="192"/>
    </location>
</feature>
<feature type="binding site" evidence="8">
    <location>
        <begin position="126"/>
        <end position="130"/>
    </location>
    <ligand>
        <name>NADP(+)</name>
        <dbReference type="ChEBI" id="CHEBI:58349"/>
    </ligand>
</feature>
<comment type="caution">
    <text evidence="8">Lacks conserved residue(s) required for the propagation of feature annotation.</text>
</comment>
<feature type="binding site" evidence="8">
    <location>
        <position position="215"/>
    </location>
    <ligand>
        <name>shikimate</name>
        <dbReference type="ChEBI" id="CHEBI:36208"/>
    </ligand>
</feature>
<dbReference type="InterPro" id="IPR011342">
    <property type="entry name" value="Shikimate_DH"/>
</dbReference>
<evidence type="ECO:0000256" key="5">
    <source>
        <dbReference type="ARBA" id="ARBA00023002"/>
    </source>
</evidence>
<sequence length="267" mass="28594">MYKLAVFGNPIEHSLSPDIHAQFAQQTGVEVDYQKILAPVNDFSQFATAFIHKGASGFNVTVPFKLDAFNFATELTLNAKTAGAVNTIKIQGSKIIGENTDGIGLVNDLTNHLNIELENKVVLILGAGGATQGILLPILSKNPKRVMIANRTASKAEKLARDFAKYGKTCGFGLDKIKDDPVDIIINATSASLAGKMPDIASGCANHAICYDLMYGQQTPFMDWAKANNAAVIADGLGMLVEQAASSFEFWTGATPDTRTVIKNLRS</sequence>
<dbReference type="Pfam" id="PF01488">
    <property type="entry name" value="Shikimate_DH"/>
    <property type="match status" value="1"/>
</dbReference>
<keyword evidence="6 8" id="KW-0057">Aromatic amino acid biosynthesis</keyword>
<dbReference type="InterPro" id="IPR013708">
    <property type="entry name" value="Shikimate_DH-bd_N"/>
</dbReference>
<feature type="binding site" evidence="8">
    <location>
        <position position="61"/>
    </location>
    <ligand>
        <name>shikimate</name>
        <dbReference type="ChEBI" id="CHEBI:36208"/>
    </ligand>
</feature>
<feature type="binding site" evidence="8">
    <location>
        <position position="236"/>
    </location>
    <ligand>
        <name>NADP(+)</name>
        <dbReference type="ChEBI" id="CHEBI:58349"/>
    </ligand>
</feature>
<feature type="domain" description="Shikimate dehydrogenase substrate binding N-terminal" evidence="10">
    <location>
        <begin position="6"/>
        <end position="88"/>
    </location>
</feature>
<dbReference type="NCBIfam" id="TIGR00507">
    <property type="entry name" value="aroE"/>
    <property type="match status" value="1"/>
</dbReference>
<dbReference type="SUPFAM" id="SSF51735">
    <property type="entry name" value="NAD(P)-binding Rossmann-fold domains"/>
    <property type="match status" value="1"/>
</dbReference>
<dbReference type="GO" id="GO:0009073">
    <property type="term" value="P:aromatic amino acid family biosynthetic process"/>
    <property type="evidence" value="ECO:0007669"/>
    <property type="project" value="UniProtKB-KW"/>
</dbReference>
<dbReference type="PANTHER" id="PTHR21089">
    <property type="entry name" value="SHIKIMATE DEHYDROGENASE"/>
    <property type="match status" value="1"/>
</dbReference>
<comment type="similarity">
    <text evidence="8">Belongs to the shikimate dehydrogenase family.</text>
</comment>
<feature type="binding site" evidence="8">
    <location>
        <begin position="150"/>
        <end position="155"/>
    </location>
    <ligand>
        <name>NADP(+)</name>
        <dbReference type="ChEBI" id="CHEBI:58349"/>
    </ligand>
</feature>
<evidence type="ECO:0000256" key="2">
    <source>
        <dbReference type="ARBA" id="ARBA00012962"/>
    </source>
</evidence>
<evidence type="ECO:0000256" key="3">
    <source>
        <dbReference type="ARBA" id="ARBA00022605"/>
    </source>
</evidence>
<reference evidence="12 13" key="1">
    <citation type="journal article" date="2015" name="Genome Announc.">
        <title>Genome Sequence of 'Candidatus Thioglobus autotrophica' Strain EF1, a Chemoautotroph from the SUP05 Clade of Marine Gammaproteobacteria.</title>
        <authorList>
            <person name="Shah V."/>
            <person name="Morris R.M."/>
        </authorList>
    </citation>
    <scope>NUCLEOTIDE SEQUENCE [LARGE SCALE GENOMIC DNA]</scope>
    <source>
        <strain evidence="12 13">EF1</strain>
    </source>
</reference>
<dbReference type="Gene3D" id="3.40.50.720">
    <property type="entry name" value="NAD(P)-binding Rossmann-like Domain"/>
    <property type="match status" value="1"/>
</dbReference>
<dbReference type="NCBIfam" id="NF001310">
    <property type="entry name" value="PRK00258.1-2"/>
    <property type="match status" value="1"/>
</dbReference>
<evidence type="ECO:0000256" key="8">
    <source>
        <dbReference type="HAMAP-Rule" id="MF_00222"/>
    </source>
</evidence>
<dbReference type="InterPro" id="IPR046346">
    <property type="entry name" value="Aminoacid_DH-like_N_sf"/>
</dbReference>
<keyword evidence="3 8" id="KW-0028">Amino-acid biosynthesis</keyword>
<name>A0A0M3TTQ1_9GAMM</name>
<dbReference type="GO" id="GO:0050661">
    <property type="term" value="F:NADP binding"/>
    <property type="evidence" value="ECO:0007669"/>
    <property type="project" value="InterPro"/>
</dbReference>
<keyword evidence="13" id="KW-1185">Reference proteome</keyword>
<proteinExistence type="inferred from homology"/>
<evidence type="ECO:0000313" key="12">
    <source>
        <dbReference type="EMBL" id="ALE51881.1"/>
    </source>
</evidence>
<evidence type="ECO:0000256" key="6">
    <source>
        <dbReference type="ARBA" id="ARBA00023141"/>
    </source>
</evidence>
<dbReference type="PATRIC" id="fig|1705394.5.peg.113"/>
<dbReference type="InterPro" id="IPR006151">
    <property type="entry name" value="Shikm_DH/Glu-tRNA_Rdtase"/>
</dbReference>
<dbReference type="GO" id="GO:0004764">
    <property type="term" value="F:shikimate 3-dehydrogenase (NADP+) activity"/>
    <property type="evidence" value="ECO:0007669"/>
    <property type="project" value="UniProtKB-UniRule"/>
</dbReference>
<dbReference type="InterPro" id="IPR036291">
    <property type="entry name" value="NAD(P)-bd_dom_sf"/>
</dbReference>
<feature type="active site" description="Proton acceptor" evidence="8">
    <location>
        <position position="65"/>
    </location>
</feature>
<dbReference type="GO" id="GO:0009423">
    <property type="term" value="P:chorismate biosynthetic process"/>
    <property type="evidence" value="ECO:0007669"/>
    <property type="project" value="UniProtKB-UniRule"/>
</dbReference>
<dbReference type="RefSeq" id="WP_053950793.1">
    <property type="nucleotide sequence ID" value="NZ_CP010552.1"/>
</dbReference>
<feature type="binding site" evidence="8">
    <location>
        <position position="243"/>
    </location>
    <ligand>
        <name>shikimate</name>
        <dbReference type="ChEBI" id="CHEBI:36208"/>
    </ligand>
</feature>
<comment type="subunit">
    <text evidence="8">Homodimer.</text>
</comment>
<evidence type="ECO:0000259" key="10">
    <source>
        <dbReference type="Pfam" id="PF08501"/>
    </source>
</evidence>
<evidence type="ECO:0000256" key="7">
    <source>
        <dbReference type="ARBA" id="ARBA00049442"/>
    </source>
</evidence>
<evidence type="ECO:0000256" key="1">
    <source>
        <dbReference type="ARBA" id="ARBA00004871"/>
    </source>
</evidence>
<comment type="function">
    <text evidence="8">Involved in the biosynthesis of the chorismate, which leads to the biosynthesis of aromatic amino acids. Catalyzes the reversible NADPH linked reduction of 3-dehydroshikimate (DHSA) to yield shikimate (SA).</text>
</comment>
<gene>
    <name evidence="8" type="primary">aroE</name>
    <name evidence="12" type="ORF">SP60_00565</name>
</gene>
<dbReference type="InterPro" id="IPR041121">
    <property type="entry name" value="SDH_C"/>
</dbReference>
<dbReference type="PANTHER" id="PTHR21089:SF1">
    <property type="entry name" value="BIFUNCTIONAL 3-DEHYDROQUINATE DEHYDRATASE_SHIKIMATE DEHYDROGENASE, CHLOROPLASTIC"/>
    <property type="match status" value="1"/>
</dbReference>
<dbReference type="EC" id="1.1.1.25" evidence="2 8"/>
<feature type="binding site" evidence="8">
    <location>
        <position position="101"/>
    </location>
    <ligand>
        <name>shikimate</name>
        <dbReference type="ChEBI" id="CHEBI:36208"/>
    </ligand>
</feature>
<organism evidence="12 13">
    <name type="scientific">Candidatus Thioglobus autotrophicus</name>
    <dbReference type="NCBI Taxonomy" id="1705394"/>
    <lineage>
        <taxon>Bacteria</taxon>
        <taxon>Pseudomonadati</taxon>
        <taxon>Pseudomonadota</taxon>
        <taxon>Gammaproteobacteria</taxon>
        <taxon>Candidatus Pseudothioglobaceae</taxon>
        <taxon>Candidatus Thioglobus</taxon>
    </lineage>
</organism>
<dbReference type="FunFam" id="3.40.50.10860:FF:000006">
    <property type="entry name" value="Shikimate dehydrogenase (NADP(+))"/>
    <property type="match status" value="1"/>
</dbReference>
<dbReference type="Gene3D" id="3.40.50.10860">
    <property type="entry name" value="Leucine Dehydrogenase, chain A, domain 1"/>
    <property type="match status" value="1"/>
</dbReference>
<evidence type="ECO:0000259" key="11">
    <source>
        <dbReference type="Pfam" id="PF18317"/>
    </source>
</evidence>
<dbReference type="InterPro" id="IPR022893">
    <property type="entry name" value="Shikimate_DH_fam"/>
</dbReference>
<comment type="catalytic activity">
    <reaction evidence="7 8">
        <text>shikimate + NADP(+) = 3-dehydroshikimate + NADPH + H(+)</text>
        <dbReference type="Rhea" id="RHEA:17737"/>
        <dbReference type="ChEBI" id="CHEBI:15378"/>
        <dbReference type="ChEBI" id="CHEBI:16630"/>
        <dbReference type="ChEBI" id="CHEBI:36208"/>
        <dbReference type="ChEBI" id="CHEBI:57783"/>
        <dbReference type="ChEBI" id="CHEBI:58349"/>
        <dbReference type="EC" id="1.1.1.25"/>
    </reaction>
</comment>